<evidence type="ECO:0000313" key="3">
    <source>
        <dbReference type="EMBL" id="CAH3111828.1"/>
    </source>
</evidence>
<name>A0ABN8NP86_9CNID</name>
<dbReference type="EMBL" id="CALNXK010000024">
    <property type="protein sequence ID" value="CAH3111828.1"/>
    <property type="molecule type" value="Genomic_DNA"/>
</dbReference>
<reference evidence="3 4" key="1">
    <citation type="submission" date="2022-05" db="EMBL/GenBank/DDBJ databases">
        <authorList>
            <consortium name="Genoscope - CEA"/>
            <person name="William W."/>
        </authorList>
    </citation>
    <scope>NUCLEOTIDE SEQUENCE [LARGE SCALE GENOMIC DNA]</scope>
</reference>
<feature type="region of interest" description="Disordered" evidence="2">
    <location>
        <begin position="630"/>
        <end position="658"/>
    </location>
</feature>
<comment type="caution">
    <text evidence="3">The sequence shown here is derived from an EMBL/GenBank/DDBJ whole genome shotgun (WGS) entry which is preliminary data.</text>
</comment>
<evidence type="ECO:0000256" key="2">
    <source>
        <dbReference type="SAM" id="MobiDB-lite"/>
    </source>
</evidence>
<accession>A0ABN8NP86</accession>
<evidence type="ECO:0000313" key="4">
    <source>
        <dbReference type="Proteomes" id="UP001159405"/>
    </source>
</evidence>
<feature type="region of interest" description="Disordered" evidence="2">
    <location>
        <begin position="361"/>
        <end position="458"/>
    </location>
</feature>
<feature type="compositionally biased region" description="Low complexity" evidence="2">
    <location>
        <begin position="435"/>
        <end position="448"/>
    </location>
</feature>
<proteinExistence type="predicted"/>
<dbReference type="PANTHER" id="PTHR28594">
    <property type="entry name" value="ATR-INTERACTING PROTEIN"/>
    <property type="match status" value="1"/>
</dbReference>
<dbReference type="Proteomes" id="UP001159405">
    <property type="component" value="Unassembled WGS sequence"/>
</dbReference>
<feature type="compositionally biased region" description="Basic and acidic residues" evidence="2">
    <location>
        <begin position="449"/>
        <end position="458"/>
    </location>
</feature>
<sequence length="1045" mass="118519">MMANFGNGSLLGNQKRRNFIYNPSVSRHLAQESGAQLRSRVPNIKHESPYKRFKNSNGLPTKRLEEIVTEDACRLPSDAFDEEIVDDFDDELLTAEQLDQCDRMVSRELETQRTDHNVDFIANLPQKDEHRNASRNFIPSASHLDRGHVSSDEDELLASHCTQDYATYSTPTKAHTNFTDLPGFPVNGSRIRRAPVITNPEETANLGVKTVVKGDSLFETFVEHACGPSNFLPKSDTDFVTTEGKASVASNFDNNFHDHSRDEQMNSLRKEIEKLKTEFMSSNAKVKRLEDEKFCKDGEIRILKDSLSHFENEEKKRQAEVKAIAEKQAREQSQHEKELQKQVENLTTQIQFKDREISQLVERNKKRSSSSTELCSTPQKKPVNLSEVFPTGSSFFQKKSPETKVKSPRGTKLNVKNMETPGKSNSQRLSEGDNSESSVQSATSSRASTIERTRAQRREAEVRERQAVQLFSQNFQDVELVQNLISPQEKELNIPFQEPCNRTLNYGSIISLLTLDRSPLSSCSVTQRTTLNDTDTSHTLRLFDTQATSKLQRSIAVLTQKDSLSDNQDNSLVLQTLSVLLNHCHTQRGSENMTLPSSSKHCTLSPATNFLPLIESHIANYVEQRTDSGDENFLGTCLPRSSPTPDSPDPRDNPSFESDQTRNLAFLQEIALISLTLLNIIVLYSSEVHEFILKSARVFSESESDHENDKMVDREDERQKIFSSEEGEGSFCQHPLFSSLKIAINKDPNRQMEVTTEKDVNTSRGENVVECTELLGYLFKLLVPQPKESMVVTYATLQVLISLSKNCEVKYCTRMLPLLSESLLTQCLSRDWCLTSLSLVTSLLTPLIRHQGIVKRLCSQSGECFLLKIYQGWLFRPEDVSVHDYQQVHLQIVSFVNNLLSNNDASILFFHPESECHCNIELVKCLVLMLDKVVTSLVQVSYDSLLKDSQNRQSLVLLRQSVFLLATLCLNDRLFVEHRVEVEHQYVNVISSVTRLYQRITGLISEAEVLAVQDLVDFERIDGIDWSQESEDEIDETTEGMDVDE</sequence>
<dbReference type="PANTHER" id="PTHR28594:SF1">
    <property type="entry name" value="ATR-INTERACTING PROTEIN"/>
    <property type="match status" value="1"/>
</dbReference>
<evidence type="ECO:0000256" key="1">
    <source>
        <dbReference type="SAM" id="Coils"/>
    </source>
</evidence>
<keyword evidence="1" id="KW-0175">Coiled coil</keyword>
<feature type="coiled-coil region" evidence="1">
    <location>
        <begin position="265"/>
        <end position="292"/>
    </location>
</feature>
<keyword evidence="4" id="KW-1185">Reference proteome</keyword>
<gene>
    <name evidence="3" type="ORF">PLOB_00020647</name>
</gene>
<evidence type="ECO:0008006" key="5">
    <source>
        <dbReference type="Google" id="ProtNLM"/>
    </source>
</evidence>
<protein>
    <recommendedName>
        <fullName evidence="5">ATR-interacting protein</fullName>
    </recommendedName>
</protein>
<organism evidence="3 4">
    <name type="scientific">Porites lobata</name>
    <dbReference type="NCBI Taxonomy" id="104759"/>
    <lineage>
        <taxon>Eukaryota</taxon>
        <taxon>Metazoa</taxon>
        <taxon>Cnidaria</taxon>
        <taxon>Anthozoa</taxon>
        <taxon>Hexacorallia</taxon>
        <taxon>Scleractinia</taxon>
        <taxon>Fungiina</taxon>
        <taxon>Poritidae</taxon>
        <taxon>Porites</taxon>
    </lineage>
</organism>
<feature type="compositionally biased region" description="Polar residues" evidence="2">
    <location>
        <begin position="369"/>
        <end position="379"/>
    </location>
</feature>
<dbReference type="InterPro" id="IPR033349">
    <property type="entry name" value="ATRIP"/>
</dbReference>